<dbReference type="InterPro" id="IPR036873">
    <property type="entry name" value="Rhodanese-like_dom_sf"/>
</dbReference>
<dbReference type="InterPro" id="IPR045886">
    <property type="entry name" value="ThiF/MoeB/HesA"/>
</dbReference>
<accession>A0A381W4Z6</accession>
<dbReference type="EMBL" id="UINC01010729">
    <property type="protein sequence ID" value="SVA47620.1"/>
    <property type="molecule type" value="Genomic_DNA"/>
</dbReference>
<sequence>MIITPQELQQWIDDGKTFTAVDIRPEEQRKEFPLAGLNSVIANADSLPVTENNSVLICQFGIVTEGIILERELENTFSLLGGVQAWDAFQSEKKDLSRWSRQTVLPEIGLEGQKKLLKATVAIVGMGGLGCPAAQSLVSAGVGTLKIIDGDKVELSNIHRQPLFSMDDVGKSKVSVAKERLEIMNRESLIETEYSFLNEKNGSHFLSGADVVIDATDNIEARLLIDQCSSNLQIPMIYGGLYRYEGQVAVLNVNGSAGYNDLFPDPPSGGEPCTDAGVLGMLPGIIGNIQALEALKLIVSIEPNLVGKLLIYDSKNHSTQTIEL</sequence>
<organism evidence="3">
    <name type="scientific">marine metagenome</name>
    <dbReference type="NCBI Taxonomy" id="408172"/>
    <lineage>
        <taxon>unclassified sequences</taxon>
        <taxon>metagenomes</taxon>
        <taxon>ecological metagenomes</taxon>
    </lineage>
</organism>
<dbReference type="GO" id="GO:0004792">
    <property type="term" value="F:thiosulfate-cyanide sulfurtransferase activity"/>
    <property type="evidence" value="ECO:0007669"/>
    <property type="project" value="TreeGrafter"/>
</dbReference>
<dbReference type="AlphaFoldDB" id="A0A381W4Z6"/>
<dbReference type="Pfam" id="PF00899">
    <property type="entry name" value="ThiF"/>
    <property type="match status" value="1"/>
</dbReference>
<dbReference type="InterPro" id="IPR035985">
    <property type="entry name" value="Ubiquitin-activating_enz"/>
</dbReference>
<feature type="domain" description="THIF-type NAD/FAD binding fold" evidence="2">
    <location>
        <begin position="100"/>
        <end position="323"/>
    </location>
</feature>
<dbReference type="InterPro" id="IPR000594">
    <property type="entry name" value="ThiF_NAD_FAD-bd"/>
</dbReference>
<evidence type="ECO:0000256" key="1">
    <source>
        <dbReference type="ARBA" id="ARBA00009919"/>
    </source>
</evidence>
<dbReference type="PANTHER" id="PTHR10953">
    <property type="entry name" value="UBIQUITIN-ACTIVATING ENZYME E1"/>
    <property type="match status" value="1"/>
</dbReference>
<proteinExistence type="inferred from homology"/>
<dbReference type="GO" id="GO:0008641">
    <property type="term" value="F:ubiquitin-like modifier activating enzyme activity"/>
    <property type="evidence" value="ECO:0007669"/>
    <property type="project" value="InterPro"/>
</dbReference>
<dbReference type="Gene3D" id="3.40.50.720">
    <property type="entry name" value="NAD(P)-binding Rossmann-like Domain"/>
    <property type="match status" value="1"/>
</dbReference>
<comment type="similarity">
    <text evidence="1">Belongs to the HesA/MoeB/ThiF family.</text>
</comment>
<dbReference type="FunFam" id="3.40.50.720:FF:000080">
    <property type="entry name" value="Thiazole biosynthesis adenylyltransferase ThiF"/>
    <property type="match status" value="1"/>
</dbReference>
<dbReference type="GO" id="GO:0005737">
    <property type="term" value="C:cytoplasm"/>
    <property type="evidence" value="ECO:0007669"/>
    <property type="project" value="TreeGrafter"/>
</dbReference>
<gene>
    <name evidence="3" type="ORF">METZ01_LOCUS100474</name>
</gene>
<reference evidence="3" key="1">
    <citation type="submission" date="2018-05" db="EMBL/GenBank/DDBJ databases">
        <authorList>
            <person name="Lanie J.A."/>
            <person name="Ng W.-L."/>
            <person name="Kazmierczak K.M."/>
            <person name="Andrzejewski T.M."/>
            <person name="Davidsen T.M."/>
            <person name="Wayne K.J."/>
            <person name="Tettelin H."/>
            <person name="Glass J.I."/>
            <person name="Rusch D."/>
            <person name="Podicherti R."/>
            <person name="Tsui H.-C.T."/>
            <person name="Winkler M.E."/>
        </authorList>
    </citation>
    <scope>NUCLEOTIDE SEQUENCE</scope>
</reference>
<protein>
    <recommendedName>
        <fullName evidence="2">THIF-type NAD/FAD binding fold domain-containing protein</fullName>
    </recommendedName>
</protein>
<dbReference type="SUPFAM" id="SSF69572">
    <property type="entry name" value="Activating enzymes of the ubiquitin-like proteins"/>
    <property type="match status" value="1"/>
</dbReference>
<evidence type="ECO:0000259" key="2">
    <source>
        <dbReference type="Pfam" id="PF00899"/>
    </source>
</evidence>
<evidence type="ECO:0000313" key="3">
    <source>
        <dbReference type="EMBL" id="SVA47620.1"/>
    </source>
</evidence>
<dbReference type="CDD" id="cd00757">
    <property type="entry name" value="ThiF_MoeB_HesA_family"/>
    <property type="match status" value="1"/>
</dbReference>
<dbReference type="GO" id="GO:0016779">
    <property type="term" value="F:nucleotidyltransferase activity"/>
    <property type="evidence" value="ECO:0007669"/>
    <property type="project" value="TreeGrafter"/>
</dbReference>
<name>A0A381W4Z6_9ZZZZ</name>
<dbReference type="PANTHER" id="PTHR10953:SF102">
    <property type="entry name" value="ADENYLYLTRANSFERASE AND SULFURTRANSFERASE MOCS3"/>
    <property type="match status" value="1"/>
</dbReference>
<dbReference type="SUPFAM" id="SSF52821">
    <property type="entry name" value="Rhodanese/Cell cycle control phosphatase"/>
    <property type="match status" value="1"/>
</dbReference>